<dbReference type="Pfam" id="PF00172">
    <property type="entry name" value="Zn_clus"/>
    <property type="match status" value="1"/>
</dbReference>
<dbReference type="PROSITE" id="PS50048">
    <property type="entry name" value="ZN2_CY6_FUNGAL_2"/>
    <property type="match status" value="1"/>
</dbReference>
<feature type="domain" description="C2H2-type" evidence="13">
    <location>
        <begin position="10"/>
        <end position="37"/>
    </location>
</feature>
<dbReference type="Gene3D" id="3.30.160.60">
    <property type="entry name" value="Classic Zinc Finger"/>
    <property type="match status" value="2"/>
</dbReference>
<evidence type="ECO:0008006" key="16">
    <source>
        <dbReference type="Google" id="ProtNLM"/>
    </source>
</evidence>
<keyword evidence="8" id="KW-0804">Transcription</keyword>
<reference evidence="14 15" key="1">
    <citation type="submission" date="2024-07" db="EMBL/GenBank/DDBJ databases">
        <title>Section-level genome sequencing and comparative genomics of Aspergillus sections Usti and Cavernicolus.</title>
        <authorList>
            <consortium name="Lawrence Berkeley National Laboratory"/>
            <person name="Nybo J.L."/>
            <person name="Vesth T.C."/>
            <person name="Theobald S."/>
            <person name="Frisvad J.C."/>
            <person name="Larsen T.O."/>
            <person name="Kjaerboelling I."/>
            <person name="Rothschild-Mancinelli K."/>
            <person name="Lyhne E.K."/>
            <person name="Kogle M.E."/>
            <person name="Barry K."/>
            <person name="Clum A."/>
            <person name="Na H."/>
            <person name="Ledsgaard L."/>
            <person name="Lin J."/>
            <person name="Lipzen A."/>
            <person name="Kuo A."/>
            <person name="Riley R."/>
            <person name="Mondo S."/>
            <person name="Labutti K."/>
            <person name="Haridas S."/>
            <person name="Pangalinan J."/>
            <person name="Salamov A.A."/>
            <person name="Simmons B.A."/>
            <person name="Magnuson J.K."/>
            <person name="Chen J."/>
            <person name="Drula E."/>
            <person name="Henrissat B."/>
            <person name="Wiebenga A."/>
            <person name="Lubbers R.J."/>
            <person name="Gomes A.C."/>
            <person name="Makela M.R."/>
            <person name="Stajich J."/>
            <person name="Grigoriev I.V."/>
            <person name="Mortensen U.H."/>
            <person name="De Vries R.P."/>
            <person name="Baker S.E."/>
            <person name="Andersen M.R."/>
        </authorList>
    </citation>
    <scope>NUCLEOTIDE SEQUENCE [LARGE SCALE GENOMIC DNA]</scope>
    <source>
        <strain evidence="14 15">CBS 123904</strain>
    </source>
</reference>
<dbReference type="CDD" id="cd12148">
    <property type="entry name" value="fungal_TF_MHR"/>
    <property type="match status" value="1"/>
</dbReference>
<comment type="caution">
    <text evidence="14">The sequence shown here is derived from an EMBL/GenBank/DDBJ whole genome shotgun (WGS) entry which is preliminary data.</text>
</comment>
<dbReference type="PANTHER" id="PTHR40626:SF11">
    <property type="entry name" value="ZINC FINGER PROTEIN YPR022C"/>
    <property type="match status" value="1"/>
</dbReference>
<comment type="subcellular location">
    <subcellularLocation>
        <location evidence="1">Nucleus</location>
    </subcellularLocation>
</comment>
<organism evidence="14 15">
    <name type="scientific">Aspergillus pseudoustus</name>
    <dbReference type="NCBI Taxonomy" id="1810923"/>
    <lineage>
        <taxon>Eukaryota</taxon>
        <taxon>Fungi</taxon>
        <taxon>Dikarya</taxon>
        <taxon>Ascomycota</taxon>
        <taxon>Pezizomycotina</taxon>
        <taxon>Eurotiomycetes</taxon>
        <taxon>Eurotiomycetidae</taxon>
        <taxon>Eurotiales</taxon>
        <taxon>Aspergillaceae</taxon>
        <taxon>Aspergillus</taxon>
        <taxon>Aspergillus subgen. Nidulantes</taxon>
    </lineage>
</organism>
<evidence type="ECO:0000256" key="8">
    <source>
        <dbReference type="ARBA" id="ARBA00023163"/>
    </source>
</evidence>
<evidence type="ECO:0000256" key="10">
    <source>
        <dbReference type="PROSITE-ProRule" id="PRU00042"/>
    </source>
</evidence>
<proteinExistence type="predicted"/>
<dbReference type="Pfam" id="PF04082">
    <property type="entry name" value="Fungal_trans"/>
    <property type="match status" value="1"/>
</dbReference>
<dbReference type="InterPro" id="IPR036864">
    <property type="entry name" value="Zn2-C6_fun-type_DNA-bd_sf"/>
</dbReference>
<dbReference type="SMART" id="SM00066">
    <property type="entry name" value="GAL4"/>
    <property type="match status" value="1"/>
</dbReference>
<gene>
    <name evidence="14" type="ORF">BJY01DRAFT_211219</name>
</gene>
<dbReference type="InterPro" id="IPR051059">
    <property type="entry name" value="VerF-like"/>
</dbReference>
<dbReference type="PANTHER" id="PTHR40626">
    <property type="entry name" value="MIP31509P"/>
    <property type="match status" value="1"/>
</dbReference>
<dbReference type="SUPFAM" id="SSF57667">
    <property type="entry name" value="beta-beta-alpha zinc fingers"/>
    <property type="match status" value="1"/>
</dbReference>
<dbReference type="PROSITE" id="PS00028">
    <property type="entry name" value="ZINC_FINGER_C2H2_1"/>
    <property type="match status" value="1"/>
</dbReference>
<evidence type="ECO:0000259" key="12">
    <source>
        <dbReference type="PROSITE" id="PS50048"/>
    </source>
</evidence>
<dbReference type="InterPro" id="IPR001138">
    <property type="entry name" value="Zn2Cys6_DnaBD"/>
</dbReference>
<dbReference type="PROSITE" id="PS50157">
    <property type="entry name" value="ZINC_FINGER_C2H2_2"/>
    <property type="match status" value="1"/>
</dbReference>
<feature type="region of interest" description="Disordered" evidence="11">
    <location>
        <begin position="114"/>
        <end position="136"/>
    </location>
</feature>
<dbReference type="SMART" id="SM00355">
    <property type="entry name" value="ZnF_C2H2"/>
    <property type="match status" value="1"/>
</dbReference>
<dbReference type="InterPro" id="IPR013087">
    <property type="entry name" value="Znf_C2H2_type"/>
</dbReference>
<feature type="domain" description="Zn(2)-C6 fungal-type" evidence="12">
    <location>
        <begin position="83"/>
        <end position="112"/>
    </location>
</feature>
<evidence type="ECO:0000256" key="3">
    <source>
        <dbReference type="ARBA" id="ARBA00022737"/>
    </source>
</evidence>
<keyword evidence="5" id="KW-0862">Zinc</keyword>
<accession>A0ABR4KA26</accession>
<name>A0ABR4KA26_9EURO</name>
<keyword evidence="2" id="KW-0479">Metal-binding</keyword>
<dbReference type="InterPro" id="IPR036236">
    <property type="entry name" value="Znf_C2H2_sf"/>
</dbReference>
<keyword evidence="3" id="KW-0677">Repeat</keyword>
<keyword evidence="15" id="KW-1185">Reference proteome</keyword>
<dbReference type="CDD" id="cd00067">
    <property type="entry name" value="GAL4"/>
    <property type="match status" value="1"/>
</dbReference>
<keyword evidence="6" id="KW-0805">Transcription regulation</keyword>
<evidence type="ECO:0000313" key="15">
    <source>
        <dbReference type="Proteomes" id="UP001610446"/>
    </source>
</evidence>
<evidence type="ECO:0000256" key="5">
    <source>
        <dbReference type="ARBA" id="ARBA00022833"/>
    </source>
</evidence>
<evidence type="ECO:0000256" key="4">
    <source>
        <dbReference type="ARBA" id="ARBA00022771"/>
    </source>
</evidence>
<keyword evidence="4 10" id="KW-0863">Zinc-finger</keyword>
<dbReference type="Gene3D" id="4.10.240.10">
    <property type="entry name" value="Zn(2)-C6 fungal-type DNA-binding domain"/>
    <property type="match status" value="1"/>
</dbReference>
<evidence type="ECO:0000256" key="9">
    <source>
        <dbReference type="ARBA" id="ARBA00023242"/>
    </source>
</evidence>
<evidence type="ECO:0000256" key="7">
    <source>
        <dbReference type="ARBA" id="ARBA00023125"/>
    </source>
</evidence>
<dbReference type="SUPFAM" id="SSF57701">
    <property type="entry name" value="Zn2/Cys6 DNA-binding domain"/>
    <property type="match status" value="1"/>
</dbReference>
<evidence type="ECO:0000256" key="2">
    <source>
        <dbReference type="ARBA" id="ARBA00022723"/>
    </source>
</evidence>
<dbReference type="InterPro" id="IPR007219">
    <property type="entry name" value="XnlR_reg_dom"/>
</dbReference>
<evidence type="ECO:0000259" key="13">
    <source>
        <dbReference type="PROSITE" id="PS50157"/>
    </source>
</evidence>
<keyword evidence="9" id="KW-0539">Nucleus</keyword>
<evidence type="ECO:0000256" key="11">
    <source>
        <dbReference type="SAM" id="MobiDB-lite"/>
    </source>
</evidence>
<dbReference type="EMBL" id="JBFXLU010000046">
    <property type="protein sequence ID" value="KAL2848882.1"/>
    <property type="molecule type" value="Genomic_DNA"/>
</dbReference>
<evidence type="ECO:0000313" key="14">
    <source>
        <dbReference type="EMBL" id="KAL2848882.1"/>
    </source>
</evidence>
<sequence>MSTDLASKPYKCNHCTRSFTRVEHLKRHIALHTGIKPYSCKCGQAFSRSDVLSRHKRRCGKALPNSDVAVPEISTNRVRLRKVCGHCARLKTKCDRQQPCQTCKRSGTICTYETNQSPRHSGIAPSSGQGRGRNLSSAEQDLELTETNDAPDHREASIAMFDPDLLDFGHDLWTFNWTPGGHQNLESPNFPSCSVPNSFRDDEVVLDVSSADSSNPICGKPVPNCFHLQQIDPLACKLEEIRALVDRTGWNLAGFELEACLTRENLTRGLASCGQHFQRHFPIIHSGTFSLLDCPAHLLLGMFCVGASYDKSIAEPRQTLKLAMIVLSDIENQSHEKNMTQPPLSTLQASLCASIVLATSQDESAWKFVTIQMMRNISMAERAGILKVEEPPEYHMQDENTFSWNDWIDRETRTRIANAIFNQNVSWCIFRGSSSHLSPFHVNFSLPCYEVCWEARTAKGCLQHLQSTPRPIQLSAALEHLRQRSSSQSPFEPSAGAMFTLIHSLHFMVWVAIQSDLKTRPELRQSGRLQMLPQNDGDEDLATEILKNFSSPYIASLANDAVSYYGHSALQDINEVLDKWLLAWEERRYIIRGGPESAGFGMDPMPFWCLAKLYLLLHCRSQEIKADSEFSYFLSQGVEMEDKMKLQAQVYKWMSKLRCSQYGKTEDRKGSIRGLGSVCLAELMNPIPDTSP</sequence>
<dbReference type="PROSITE" id="PS00463">
    <property type="entry name" value="ZN2_CY6_FUNGAL_1"/>
    <property type="match status" value="1"/>
</dbReference>
<keyword evidence="7" id="KW-0238">DNA-binding</keyword>
<evidence type="ECO:0000256" key="6">
    <source>
        <dbReference type="ARBA" id="ARBA00023015"/>
    </source>
</evidence>
<evidence type="ECO:0000256" key="1">
    <source>
        <dbReference type="ARBA" id="ARBA00004123"/>
    </source>
</evidence>
<dbReference type="Proteomes" id="UP001610446">
    <property type="component" value="Unassembled WGS sequence"/>
</dbReference>
<protein>
    <recommendedName>
        <fullName evidence="16">Fungal-specific transcription factor domain-containing protein</fullName>
    </recommendedName>
</protein>